<sequence>MGRKEGGGDSYASSYKNGITKKRNNDALTLLTGSKSFELCRLPATELDLKKSIQRAIAQTKQQYL</sequence>
<dbReference type="EMBL" id="JAALHA020000030">
    <property type="protein sequence ID" value="MDR9900048.1"/>
    <property type="molecule type" value="Genomic_DNA"/>
</dbReference>
<keyword evidence="2" id="KW-1185">Reference proteome</keyword>
<comment type="caution">
    <text evidence="1">The sequence shown here is derived from an EMBL/GenBank/DDBJ whole genome shotgun (WGS) entry which is preliminary data.</text>
</comment>
<proteinExistence type="predicted"/>
<accession>A0AAP5MDT0</accession>
<evidence type="ECO:0000313" key="2">
    <source>
        <dbReference type="Proteomes" id="UP000667802"/>
    </source>
</evidence>
<organism evidence="1 2">
    <name type="scientific">Aetokthonos hydrillicola Thurmond2011</name>
    <dbReference type="NCBI Taxonomy" id="2712845"/>
    <lineage>
        <taxon>Bacteria</taxon>
        <taxon>Bacillati</taxon>
        <taxon>Cyanobacteriota</taxon>
        <taxon>Cyanophyceae</taxon>
        <taxon>Nostocales</taxon>
        <taxon>Hapalosiphonaceae</taxon>
        <taxon>Aetokthonos</taxon>
    </lineage>
</organism>
<gene>
    <name evidence="1" type="ORF">G7B40_036675</name>
</gene>
<dbReference type="AlphaFoldDB" id="A0AAP5MDT0"/>
<dbReference type="Proteomes" id="UP000667802">
    <property type="component" value="Unassembled WGS sequence"/>
</dbReference>
<evidence type="ECO:0000313" key="1">
    <source>
        <dbReference type="EMBL" id="MDR9900048.1"/>
    </source>
</evidence>
<protein>
    <submittedName>
        <fullName evidence="1">Uncharacterized protein</fullName>
    </submittedName>
</protein>
<reference evidence="2" key="1">
    <citation type="journal article" date="2021" name="Science">
        <title>Hunting the eagle killer: A cyanobacterial neurotoxin causes vacuolar myelinopathy.</title>
        <authorList>
            <person name="Breinlinger S."/>
            <person name="Phillips T.J."/>
            <person name="Haram B.N."/>
            <person name="Mares J."/>
            <person name="Martinez Yerena J.A."/>
            <person name="Hrouzek P."/>
            <person name="Sobotka R."/>
            <person name="Henderson W.M."/>
            <person name="Schmieder P."/>
            <person name="Williams S.M."/>
            <person name="Lauderdale J.D."/>
            <person name="Wilde H.D."/>
            <person name="Gerrin W."/>
            <person name="Kust A."/>
            <person name="Washington J.W."/>
            <person name="Wagner C."/>
            <person name="Geier B."/>
            <person name="Liebeke M."/>
            <person name="Enke H."/>
            <person name="Niedermeyer T.H.J."/>
            <person name="Wilde S.B."/>
        </authorList>
    </citation>
    <scope>NUCLEOTIDE SEQUENCE [LARGE SCALE GENOMIC DNA]</scope>
    <source>
        <strain evidence="2">Thurmond2011</strain>
    </source>
</reference>
<name>A0AAP5MDT0_9CYAN</name>